<evidence type="ECO:0000256" key="4">
    <source>
        <dbReference type="ARBA" id="ARBA00023133"/>
    </source>
</evidence>
<evidence type="ECO:0000256" key="2">
    <source>
        <dbReference type="ARBA" id="ARBA00008055"/>
    </source>
</evidence>
<organism evidence="9">
    <name type="scientific">marine sediment metagenome</name>
    <dbReference type="NCBI Taxonomy" id="412755"/>
    <lineage>
        <taxon>unclassified sequences</taxon>
        <taxon>metagenomes</taxon>
        <taxon>ecological metagenomes</taxon>
    </lineage>
</organism>
<dbReference type="SUPFAM" id="SSF51569">
    <property type="entry name" value="Aldolase"/>
    <property type="match status" value="1"/>
</dbReference>
<reference evidence="9" key="1">
    <citation type="journal article" date="2015" name="Nature">
        <title>Complex archaea that bridge the gap between prokaryotes and eukaryotes.</title>
        <authorList>
            <person name="Spang A."/>
            <person name="Saw J.H."/>
            <person name="Jorgensen S.L."/>
            <person name="Zaremba-Niedzwiedzka K."/>
            <person name="Martijn J."/>
            <person name="Lind A.E."/>
            <person name="van Eijk R."/>
            <person name="Schleper C."/>
            <person name="Guy L."/>
            <person name="Ettema T.J."/>
        </authorList>
    </citation>
    <scope>NUCLEOTIDE SEQUENCE</scope>
</reference>
<dbReference type="EMBL" id="LAZR01013039">
    <property type="protein sequence ID" value="KKM23865.1"/>
    <property type="molecule type" value="Genomic_DNA"/>
</dbReference>
<dbReference type="GO" id="GO:0006782">
    <property type="term" value="P:protoporphyrinogen IX biosynthetic process"/>
    <property type="evidence" value="ECO:0007669"/>
    <property type="project" value="UniProtKB-UniPathway"/>
</dbReference>
<dbReference type="UniPathway" id="UPA00251">
    <property type="reaction ID" value="UER00318"/>
</dbReference>
<accession>A0A0F9L8H8</accession>
<evidence type="ECO:0000256" key="1">
    <source>
        <dbReference type="ARBA" id="ARBA00004694"/>
    </source>
</evidence>
<evidence type="ECO:0000256" key="6">
    <source>
        <dbReference type="ARBA" id="ARBA00023244"/>
    </source>
</evidence>
<evidence type="ECO:0000256" key="5">
    <source>
        <dbReference type="ARBA" id="ARBA00023239"/>
    </source>
</evidence>
<comment type="pathway">
    <text evidence="1">Porphyrin-containing compound metabolism; protoporphyrin-IX biosynthesis; coproporphyrinogen-III from 5-aminolevulinate: step 1/4.</text>
</comment>
<dbReference type="InterPro" id="IPR001731">
    <property type="entry name" value="ALAD"/>
</dbReference>
<keyword evidence="5" id="KW-0456">Lyase</keyword>
<protein>
    <recommendedName>
        <fullName evidence="3">porphobilinogen synthase</fullName>
        <ecNumber evidence="3">4.2.1.24</ecNumber>
    </recommendedName>
    <alternativeName>
        <fullName evidence="7">Porphobilinogen synthase</fullName>
    </alternativeName>
</protein>
<feature type="non-terminal residue" evidence="9">
    <location>
        <position position="68"/>
    </location>
</feature>
<dbReference type="InterPro" id="IPR013785">
    <property type="entry name" value="Aldolase_TIM"/>
</dbReference>
<keyword evidence="6" id="KW-0627">Porphyrin biosynthesis</keyword>
<comment type="similarity">
    <text evidence="2">Belongs to the ALAD family.</text>
</comment>
<name>A0A0F9L8H8_9ZZZZ</name>
<keyword evidence="4" id="KW-0350">Heme biosynthesis</keyword>
<dbReference type="GO" id="GO:0004655">
    <property type="term" value="F:porphobilinogen synthase activity"/>
    <property type="evidence" value="ECO:0007669"/>
    <property type="project" value="UniProtKB-EC"/>
</dbReference>
<evidence type="ECO:0000313" key="9">
    <source>
        <dbReference type="EMBL" id="KKM23865.1"/>
    </source>
</evidence>
<gene>
    <name evidence="9" type="ORF">LCGC14_1610900</name>
</gene>
<dbReference type="Gene3D" id="3.20.20.70">
    <property type="entry name" value="Aldolase class I"/>
    <property type="match status" value="1"/>
</dbReference>
<comment type="caution">
    <text evidence="9">The sequence shown here is derived from an EMBL/GenBank/DDBJ whole genome shotgun (WGS) entry which is preliminary data.</text>
</comment>
<dbReference type="Pfam" id="PF00490">
    <property type="entry name" value="ALAD"/>
    <property type="match status" value="1"/>
</dbReference>
<sequence length="68" mass="7701">MSSRFPTLRLRRLRGHPALRSMLSSVRLSVADLIAPIFIHETLPERREIATMPGQYQRPVPDAADYAA</sequence>
<evidence type="ECO:0000256" key="8">
    <source>
        <dbReference type="ARBA" id="ARBA00047651"/>
    </source>
</evidence>
<dbReference type="EC" id="4.2.1.24" evidence="3"/>
<dbReference type="GO" id="GO:0046872">
    <property type="term" value="F:metal ion binding"/>
    <property type="evidence" value="ECO:0007669"/>
    <property type="project" value="InterPro"/>
</dbReference>
<proteinExistence type="inferred from homology"/>
<evidence type="ECO:0000256" key="3">
    <source>
        <dbReference type="ARBA" id="ARBA00012053"/>
    </source>
</evidence>
<dbReference type="AlphaFoldDB" id="A0A0F9L8H8"/>
<evidence type="ECO:0000256" key="7">
    <source>
        <dbReference type="ARBA" id="ARBA00032837"/>
    </source>
</evidence>
<comment type="catalytic activity">
    <reaction evidence="8">
        <text>2 5-aminolevulinate = porphobilinogen + 2 H2O + H(+)</text>
        <dbReference type="Rhea" id="RHEA:24064"/>
        <dbReference type="ChEBI" id="CHEBI:15377"/>
        <dbReference type="ChEBI" id="CHEBI:15378"/>
        <dbReference type="ChEBI" id="CHEBI:58126"/>
        <dbReference type="ChEBI" id="CHEBI:356416"/>
        <dbReference type="EC" id="4.2.1.24"/>
    </reaction>
</comment>